<feature type="transmembrane region" description="Helical" evidence="1">
    <location>
        <begin position="87"/>
        <end position="108"/>
    </location>
</feature>
<protein>
    <submittedName>
        <fullName evidence="2">DUF2306 domain-containing protein</fullName>
    </submittedName>
</protein>
<accession>A0ABY2X3Y1</accession>
<feature type="transmembrane region" description="Helical" evidence="1">
    <location>
        <begin position="16"/>
        <end position="41"/>
    </location>
</feature>
<evidence type="ECO:0000313" key="3">
    <source>
        <dbReference type="Proteomes" id="UP001193035"/>
    </source>
</evidence>
<dbReference type="Pfam" id="PF10067">
    <property type="entry name" value="DUF2306"/>
    <property type="match status" value="1"/>
</dbReference>
<evidence type="ECO:0000313" key="2">
    <source>
        <dbReference type="EMBL" id="TMV10102.1"/>
    </source>
</evidence>
<name>A0ABY2X3Y1_9RHOB</name>
<keyword evidence="3" id="KW-1185">Reference proteome</keyword>
<evidence type="ECO:0000256" key="1">
    <source>
        <dbReference type="SAM" id="Phobius"/>
    </source>
</evidence>
<gene>
    <name evidence="2" type="ORF">FGK63_03295</name>
</gene>
<feature type="transmembrane region" description="Helical" evidence="1">
    <location>
        <begin position="177"/>
        <end position="198"/>
    </location>
</feature>
<feature type="transmembrane region" description="Helical" evidence="1">
    <location>
        <begin position="114"/>
        <end position="135"/>
    </location>
</feature>
<proteinExistence type="predicted"/>
<organism evidence="2 3">
    <name type="scientific">Ruegeria sediminis</name>
    <dbReference type="NCBI Taxonomy" id="2583820"/>
    <lineage>
        <taxon>Bacteria</taxon>
        <taxon>Pseudomonadati</taxon>
        <taxon>Pseudomonadota</taxon>
        <taxon>Alphaproteobacteria</taxon>
        <taxon>Rhodobacterales</taxon>
        <taxon>Roseobacteraceae</taxon>
        <taxon>Ruegeria</taxon>
    </lineage>
</organism>
<keyword evidence="1" id="KW-0812">Transmembrane</keyword>
<dbReference type="Proteomes" id="UP001193035">
    <property type="component" value="Unassembled WGS sequence"/>
</dbReference>
<dbReference type="InterPro" id="IPR018750">
    <property type="entry name" value="DUF2306_membrane"/>
</dbReference>
<sequence length="210" mass="23110">MPMPEAQSTRWRGKTWAAWGTLAITCVAYGVFALAAGFGLAESEKTRALPLPFQIHALAGGIALITGIAQFNPAIRNRFVRAHRWSGRTYVLAACLASIAAVLNAAFFDVSLAARMSFVLLGCCWLLSTLLAYWMIRKPNVSLHREWMLRSFSLALFFVTFSFWVPVLAGNGQGKDTAYFLAVTMSWGLNLLVAEVWIWQTRTGGSAPDT</sequence>
<feature type="transmembrane region" description="Helical" evidence="1">
    <location>
        <begin position="147"/>
        <end position="165"/>
    </location>
</feature>
<comment type="caution">
    <text evidence="2">The sequence shown here is derived from an EMBL/GenBank/DDBJ whole genome shotgun (WGS) entry which is preliminary data.</text>
</comment>
<keyword evidence="1" id="KW-0472">Membrane</keyword>
<reference evidence="2 3" key="1">
    <citation type="submission" date="2019-05" db="EMBL/GenBank/DDBJ databases">
        <title>Ruegeria sp. nov., isolated from tidal flat.</title>
        <authorList>
            <person name="Kim W."/>
        </authorList>
    </citation>
    <scope>NUCLEOTIDE SEQUENCE [LARGE SCALE GENOMIC DNA]</scope>
    <source>
        <strain evidence="2 3">CAU 1488</strain>
    </source>
</reference>
<keyword evidence="1" id="KW-1133">Transmembrane helix</keyword>
<dbReference type="EMBL" id="VCPD01000001">
    <property type="protein sequence ID" value="TMV10102.1"/>
    <property type="molecule type" value="Genomic_DNA"/>
</dbReference>
<feature type="transmembrane region" description="Helical" evidence="1">
    <location>
        <begin position="53"/>
        <end position="75"/>
    </location>
</feature>